<dbReference type="SUPFAM" id="SSF47923">
    <property type="entry name" value="Ypt/Rab-GAP domain of gyp1p"/>
    <property type="match status" value="1"/>
</dbReference>
<evidence type="ECO:0000259" key="3">
    <source>
        <dbReference type="PROSITE" id="PS50086"/>
    </source>
</evidence>
<feature type="domain" description="Rab-GAP TBC" evidence="3">
    <location>
        <begin position="32"/>
        <end position="293"/>
    </location>
</feature>
<dbReference type="GO" id="GO:0005096">
    <property type="term" value="F:GTPase activator activity"/>
    <property type="evidence" value="ECO:0007669"/>
    <property type="project" value="UniProtKB-KW"/>
</dbReference>
<name>A0A7S2P752_9STRA</name>
<protein>
    <recommendedName>
        <fullName evidence="3">Rab-GAP TBC domain-containing protein</fullName>
    </recommendedName>
</protein>
<dbReference type="Gene3D" id="1.10.8.1310">
    <property type="match status" value="1"/>
</dbReference>
<evidence type="ECO:0000256" key="2">
    <source>
        <dbReference type="SAM" id="MobiDB-lite"/>
    </source>
</evidence>
<dbReference type="Pfam" id="PF00566">
    <property type="entry name" value="RabGAP-TBC"/>
    <property type="match status" value="1"/>
</dbReference>
<dbReference type="GO" id="GO:0006888">
    <property type="term" value="P:endoplasmic reticulum to Golgi vesicle-mediated transport"/>
    <property type="evidence" value="ECO:0007669"/>
    <property type="project" value="TreeGrafter"/>
</dbReference>
<evidence type="ECO:0000313" key="4">
    <source>
        <dbReference type="EMBL" id="CAD9579843.1"/>
    </source>
</evidence>
<dbReference type="PROSITE" id="PS50086">
    <property type="entry name" value="TBC_RABGAP"/>
    <property type="match status" value="1"/>
</dbReference>
<organism evidence="4">
    <name type="scientific">Skeletonema marinoi</name>
    <dbReference type="NCBI Taxonomy" id="267567"/>
    <lineage>
        <taxon>Eukaryota</taxon>
        <taxon>Sar</taxon>
        <taxon>Stramenopiles</taxon>
        <taxon>Ochrophyta</taxon>
        <taxon>Bacillariophyta</taxon>
        <taxon>Coscinodiscophyceae</taxon>
        <taxon>Thalassiosirophycidae</taxon>
        <taxon>Thalassiosirales</taxon>
        <taxon>Skeletonemataceae</taxon>
        <taxon>Skeletonema</taxon>
        <taxon>Skeletonema marinoi-dohrnii complex</taxon>
    </lineage>
</organism>
<feature type="compositionally biased region" description="Basic and acidic residues" evidence="2">
    <location>
        <begin position="580"/>
        <end position="598"/>
    </location>
</feature>
<dbReference type="InterPro" id="IPR000195">
    <property type="entry name" value="Rab-GAP-TBC_dom"/>
</dbReference>
<dbReference type="PANTHER" id="PTHR20913">
    <property type="entry name" value="TBC1 DOMAIN FAMILY MEMBER 20/GTPASE"/>
    <property type="match status" value="1"/>
</dbReference>
<dbReference type="PANTHER" id="PTHR20913:SF7">
    <property type="entry name" value="RE60063P"/>
    <property type="match status" value="1"/>
</dbReference>
<reference evidence="4" key="1">
    <citation type="submission" date="2021-01" db="EMBL/GenBank/DDBJ databases">
        <authorList>
            <person name="Corre E."/>
            <person name="Pelletier E."/>
            <person name="Niang G."/>
            <person name="Scheremetjew M."/>
            <person name="Finn R."/>
            <person name="Kale V."/>
            <person name="Holt S."/>
            <person name="Cochrane G."/>
            <person name="Meng A."/>
            <person name="Brown T."/>
            <person name="Cohen L."/>
        </authorList>
    </citation>
    <scope>NUCLEOTIDE SEQUENCE</scope>
    <source>
        <strain evidence="4">SM1012Den-03</strain>
    </source>
</reference>
<feature type="region of interest" description="Disordered" evidence="2">
    <location>
        <begin position="53"/>
        <end position="76"/>
    </location>
</feature>
<feature type="compositionally biased region" description="Polar residues" evidence="2">
    <location>
        <begin position="633"/>
        <end position="651"/>
    </location>
</feature>
<dbReference type="InterPro" id="IPR045913">
    <property type="entry name" value="TBC20/Gyp8-like"/>
</dbReference>
<dbReference type="EMBL" id="HBGZ01004683">
    <property type="protein sequence ID" value="CAD9579843.1"/>
    <property type="molecule type" value="Transcribed_RNA"/>
</dbReference>
<dbReference type="InterPro" id="IPR035969">
    <property type="entry name" value="Rab-GAP_TBC_sf"/>
</dbReference>
<dbReference type="Gene3D" id="1.10.472.80">
    <property type="entry name" value="Ypt/Rab-GAP domain of gyp1p, domain 3"/>
    <property type="match status" value="1"/>
</dbReference>
<keyword evidence="1" id="KW-0343">GTPase activation</keyword>
<gene>
    <name evidence="4" type="ORF">SMAR0320_LOCUS3188</name>
</gene>
<sequence>MTNKAEEIRRILSEPVVDLWKLRELALTEGGLVNDSLRKLAWPKLVGVSNDGIASSSGSSNEGQSSPPPTSEVTVPPSFDAEQIERDVSRVTWHLLTGNQRSRNFQMRNKHRKRISQLLKKKQRRLGDFLNLTLVQSYGDGVKYMNDVERLRYYQGFHDVGSIVLSTLGGASLPISPALTTNTTETTSCPSDLELAQTAADSTGMTLACQVLLQISQQHLRDPMRADFLQLQAALKLVLMPLIAAFDGEMHSHLYDCDMEPFFAISWIITWFSHDVRDTAVVKRLFDFFLVSHPMMPIYMSVAMTIHPLNRIEVLSTDCDFACVHNALANLPKNSNDVGWKYIPGDVSCYVDNDDDDMSVVSMDPSLQGTDDDSVVSAVNHKARVPFQELIDLSVTLMHKIPPRNIIKLAQRYHNSVTLQPLLAESSSIALLQPPPSWGLTSNTDSDWVIRARMLKEQGTKLNRHQRKNRKKLANGTDYINDNESSCMSMVSTIYPEKGDKPPLQAVIASGTGPDGRAEARKLRKKRKALTQSVVVIVISIFALTAKSYFFSTPVQQQLPVQNQISVDEESRSLSDVALDESKKHEPATIVSDDRQPDQTKAAVSSEDKRQPDQTETVTSSDSEGKLHVETMPVNQKVKSQLNDEYPSTQNENEDVPTNCDIVRNEGSDTETQHLVVSTSITAVSPNRSEQLARAIGHIKAAVEDEISFECKGSARTAEAAQEIWRKQANNIKTQGERLLNFSKERLSQESRNN</sequence>
<accession>A0A7S2P752</accession>
<dbReference type="GO" id="GO:0005789">
    <property type="term" value="C:endoplasmic reticulum membrane"/>
    <property type="evidence" value="ECO:0007669"/>
    <property type="project" value="TreeGrafter"/>
</dbReference>
<dbReference type="AlphaFoldDB" id="A0A7S2P752"/>
<evidence type="ECO:0000256" key="1">
    <source>
        <dbReference type="ARBA" id="ARBA00022468"/>
    </source>
</evidence>
<feature type="region of interest" description="Disordered" evidence="2">
    <location>
        <begin position="572"/>
        <end position="658"/>
    </location>
</feature>
<proteinExistence type="predicted"/>